<dbReference type="KEGG" id="hro:HELRODRAFT_174247"/>
<accession>T1F7V6</accession>
<dbReference type="GeneID" id="20204905"/>
<keyword evidence="3" id="KW-1185">Reference proteome</keyword>
<dbReference type="InParanoid" id="T1F7V6"/>
<evidence type="ECO:0000313" key="3">
    <source>
        <dbReference type="Proteomes" id="UP000015101"/>
    </source>
</evidence>
<dbReference type="OrthoDB" id="7417618at2759"/>
<organism evidence="2 3">
    <name type="scientific">Helobdella robusta</name>
    <name type="common">Californian leech</name>
    <dbReference type="NCBI Taxonomy" id="6412"/>
    <lineage>
        <taxon>Eukaryota</taxon>
        <taxon>Metazoa</taxon>
        <taxon>Spiralia</taxon>
        <taxon>Lophotrochozoa</taxon>
        <taxon>Annelida</taxon>
        <taxon>Clitellata</taxon>
        <taxon>Hirudinea</taxon>
        <taxon>Rhynchobdellida</taxon>
        <taxon>Glossiphoniidae</taxon>
        <taxon>Helobdella</taxon>
    </lineage>
</organism>
<gene>
    <name evidence="2" type="primary">20204905</name>
    <name evidence="1" type="ORF">HELRODRAFT_174247</name>
</gene>
<dbReference type="EMBL" id="KB096716">
    <property type="protein sequence ID" value="ESO02823.1"/>
    <property type="molecule type" value="Genomic_DNA"/>
</dbReference>
<dbReference type="RefSeq" id="XP_009019037.1">
    <property type="nucleotide sequence ID" value="XM_009020789.1"/>
</dbReference>
<dbReference type="EMBL" id="AMQM01004865">
    <property type="status" value="NOT_ANNOTATED_CDS"/>
    <property type="molecule type" value="Genomic_DNA"/>
</dbReference>
<evidence type="ECO:0000313" key="1">
    <source>
        <dbReference type="EMBL" id="ESO02823.1"/>
    </source>
</evidence>
<protein>
    <recommendedName>
        <fullName evidence="4">Endonuclease/exonuclease/phosphatase domain-containing protein</fullName>
    </recommendedName>
</protein>
<dbReference type="PANTHER" id="PTHR37445">
    <property type="entry name" value="PROTEIN CBG24663"/>
    <property type="match status" value="1"/>
</dbReference>
<dbReference type="Gene3D" id="3.60.10.10">
    <property type="entry name" value="Endonuclease/exonuclease/phosphatase"/>
    <property type="match status" value="1"/>
</dbReference>
<dbReference type="Proteomes" id="UP000015101">
    <property type="component" value="Unassembled WGS sequence"/>
</dbReference>
<dbReference type="EnsemblMetazoa" id="HelroT174247">
    <property type="protein sequence ID" value="HelroP174247"/>
    <property type="gene ID" value="HelroG174247"/>
</dbReference>
<reference evidence="1 3" key="2">
    <citation type="journal article" date="2013" name="Nature">
        <title>Insights into bilaterian evolution from three spiralian genomes.</title>
        <authorList>
            <person name="Simakov O."/>
            <person name="Marletaz F."/>
            <person name="Cho S.J."/>
            <person name="Edsinger-Gonzales E."/>
            <person name="Havlak P."/>
            <person name="Hellsten U."/>
            <person name="Kuo D.H."/>
            <person name="Larsson T."/>
            <person name="Lv J."/>
            <person name="Arendt D."/>
            <person name="Savage R."/>
            <person name="Osoegawa K."/>
            <person name="de Jong P."/>
            <person name="Grimwood J."/>
            <person name="Chapman J.A."/>
            <person name="Shapiro H."/>
            <person name="Aerts A."/>
            <person name="Otillar R.P."/>
            <person name="Terry A.Y."/>
            <person name="Boore J.L."/>
            <person name="Grigoriev I.V."/>
            <person name="Lindberg D.R."/>
            <person name="Seaver E.C."/>
            <person name="Weisblat D.A."/>
            <person name="Putnam N.H."/>
            <person name="Rokhsar D.S."/>
        </authorList>
    </citation>
    <scope>NUCLEOTIDE SEQUENCE</scope>
</reference>
<dbReference type="SUPFAM" id="SSF56219">
    <property type="entry name" value="DNase I-like"/>
    <property type="match status" value="1"/>
</dbReference>
<dbReference type="AlphaFoldDB" id="T1F7V6"/>
<reference evidence="3" key="1">
    <citation type="submission" date="2012-12" db="EMBL/GenBank/DDBJ databases">
        <authorList>
            <person name="Hellsten U."/>
            <person name="Grimwood J."/>
            <person name="Chapman J.A."/>
            <person name="Shapiro H."/>
            <person name="Aerts A."/>
            <person name="Otillar R.P."/>
            <person name="Terry A.Y."/>
            <person name="Boore J.L."/>
            <person name="Simakov O."/>
            <person name="Marletaz F."/>
            <person name="Cho S.-J."/>
            <person name="Edsinger-Gonzales E."/>
            <person name="Havlak P."/>
            <person name="Kuo D.-H."/>
            <person name="Larsson T."/>
            <person name="Lv J."/>
            <person name="Arendt D."/>
            <person name="Savage R."/>
            <person name="Osoegawa K."/>
            <person name="de Jong P."/>
            <person name="Lindberg D.R."/>
            <person name="Seaver E.C."/>
            <person name="Weisblat D.A."/>
            <person name="Putnam N.H."/>
            <person name="Grigoriev I.V."/>
            <person name="Rokhsar D.S."/>
        </authorList>
    </citation>
    <scope>NUCLEOTIDE SEQUENCE</scope>
</reference>
<dbReference type="InterPro" id="IPR036691">
    <property type="entry name" value="Endo/exonu/phosph_ase_sf"/>
</dbReference>
<proteinExistence type="predicted"/>
<sequence length="298" mass="33806">MYSGTNHPGRQRGGGVVISLKLSISSQIHIVLPHSINNALETLCLKCTIDSEPYFICAIYHPPNHPSYEVSTLMGYIDKLSNTALGSESKLIIGGDFKQLDHHYILQTGLHPIFWGPSHQGHNLDRIYGINESVEAVKSCRRLNDIAEDIRKIQESNNLINAQIKDIMVIEGRTTNCDLDGKMSLLQDNSEGNDQNLNDNKRQDDGRIVRILQTTIDDKVDKSSIIKHYRLGKRSDKIRPLLVQLKSKVLKNLVMENLSNLKKLDEDLKRISVSHDLTREQRAECKKADRNCERERSC</sequence>
<evidence type="ECO:0000313" key="2">
    <source>
        <dbReference type="EnsemblMetazoa" id="HelroP174247"/>
    </source>
</evidence>
<evidence type="ECO:0008006" key="4">
    <source>
        <dbReference type="Google" id="ProtNLM"/>
    </source>
</evidence>
<dbReference type="HOGENOM" id="CLU_934704_0_0_1"/>
<dbReference type="PANTHER" id="PTHR37445:SF3">
    <property type="entry name" value="ZINC FINGER PHD-TYPE DOMAIN-CONTAINING PROTEIN"/>
    <property type="match status" value="1"/>
</dbReference>
<dbReference type="CTD" id="20204905"/>
<name>T1F7V6_HELRO</name>
<reference evidence="2" key="3">
    <citation type="submission" date="2015-06" db="UniProtKB">
        <authorList>
            <consortium name="EnsemblMetazoa"/>
        </authorList>
    </citation>
    <scope>IDENTIFICATION</scope>
</reference>